<dbReference type="Pfam" id="PF00226">
    <property type="entry name" value="DnaJ"/>
    <property type="match status" value="1"/>
</dbReference>
<evidence type="ECO:0000313" key="5">
    <source>
        <dbReference type="RefSeq" id="XP_044772424.1"/>
    </source>
</evidence>
<gene>
    <name evidence="5" type="primary">LOC110589331</name>
</gene>
<dbReference type="InterPro" id="IPR001623">
    <property type="entry name" value="DnaJ_domain"/>
</dbReference>
<dbReference type="RefSeq" id="XP_044772424.1">
    <property type="nucleotide sequence ID" value="XM_044916489.1"/>
</dbReference>
<dbReference type="GO" id="GO:0051082">
    <property type="term" value="F:unfolded protein binding"/>
    <property type="evidence" value="ECO:0007669"/>
    <property type="project" value="InterPro"/>
</dbReference>
<dbReference type="GeneID" id="110589331"/>
<dbReference type="FunFam" id="1.10.287.110:FF:000014">
    <property type="entry name" value="dnaJ homolog subfamily A member 1"/>
    <property type="match status" value="1"/>
</dbReference>
<sequence>MVKETTYYDVLGVKPNATQEELKKAYRKLALKYHPDKNPNEGEKFKQISQAYEVLSDAKKRELYDKGGEQAIKEGGAGGGFGSPMDIFDTFFGGGGRMQRERRGQIVKHGDIKCVLNEGMPIYRRPYEKSRLIIEFKVNFPENGFLSPDKLSLLEKLLPERKEVEETDEMDQVELMDFDPNQERRRHYNGEAYEDDEHHRRGGVQCQTS</sequence>
<accession>A0A8M1MNS0</accession>
<feature type="compositionally biased region" description="Acidic residues" evidence="2">
    <location>
        <begin position="165"/>
        <end position="177"/>
    </location>
</feature>
<dbReference type="Proteomes" id="UP000248481">
    <property type="component" value="Chromosome 6"/>
</dbReference>
<reference evidence="5" key="1">
    <citation type="submission" date="2025-08" db="UniProtKB">
        <authorList>
            <consortium name="RefSeq"/>
        </authorList>
    </citation>
    <scope>IDENTIFICATION</scope>
    <source>
        <tissue evidence="5">Blood</tissue>
    </source>
</reference>
<proteinExistence type="predicted"/>
<feature type="domain" description="J" evidence="3">
    <location>
        <begin position="6"/>
        <end position="68"/>
    </location>
</feature>
<evidence type="ECO:0000313" key="4">
    <source>
        <dbReference type="Proteomes" id="UP000248481"/>
    </source>
</evidence>
<dbReference type="PRINTS" id="PR00625">
    <property type="entry name" value="JDOMAIN"/>
</dbReference>
<name>A0A8M1MNS0_NEOSC</name>
<keyword evidence="4" id="KW-1185">Reference proteome</keyword>
<organism evidence="4 5">
    <name type="scientific">Neomonachus schauinslandi</name>
    <name type="common">Hawaiian monk seal</name>
    <name type="synonym">Monachus schauinslandi</name>
    <dbReference type="NCBI Taxonomy" id="29088"/>
    <lineage>
        <taxon>Eukaryota</taxon>
        <taxon>Metazoa</taxon>
        <taxon>Chordata</taxon>
        <taxon>Craniata</taxon>
        <taxon>Vertebrata</taxon>
        <taxon>Euteleostomi</taxon>
        <taxon>Mammalia</taxon>
        <taxon>Eutheria</taxon>
        <taxon>Laurasiatheria</taxon>
        <taxon>Carnivora</taxon>
        <taxon>Caniformia</taxon>
        <taxon>Pinnipedia</taxon>
        <taxon>Phocidae</taxon>
        <taxon>Monachinae</taxon>
        <taxon>Monachini</taxon>
        <taxon>Neomonachus</taxon>
    </lineage>
</organism>
<dbReference type="GO" id="GO:0006457">
    <property type="term" value="P:protein folding"/>
    <property type="evidence" value="ECO:0007669"/>
    <property type="project" value="InterPro"/>
</dbReference>
<evidence type="ECO:0000259" key="3">
    <source>
        <dbReference type="PROSITE" id="PS50076"/>
    </source>
</evidence>
<dbReference type="InterPro" id="IPR008971">
    <property type="entry name" value="HSP40/DnaJ_pept-bd"/>
</dbReference>
<keyword evidence="1" id="KW-0143">Chaperone</keyword>
<dbReference type="InterPro" id="IPR018253">
    <property type="entry name" value="DnaJ_domain_CS"/>
</dbReference>
<dbReference type="GO" id="GO:0030544">
    <property type="term" value="F:Hsp70 protein binding"/>
    <property type="evidence" value="ECO:0007669"/>
    <property type="project" value="InterPro"/>
</dbReference>
<dbReference type="SUPFAM" id="SSF49493">
    <property type="entry name" value="HSP40/DnaJ peptide-binding domain"/>
    <property type="match status" value="1"/>
</dbReference>
<dbReference type="PROSITE" id="PS00636">
    <property type="entry name" value="DNAJ_1"/>
    <property type="match status" value="1"/>
</dbReference>
<evidence type="ECO:0000256" key="2">
    <source>
        <dbReference type="SAM" id="MobiDB-lite"/>
    </source>
</evidence>
<feature type="region of interest" description="Disordered" evidence="2">
    <location>
        <begin position="164"/>
        <end position="209"/>
    </location>
</feature>
<dbReference type="KEGG" id="nsu:110589331"/>
<dbReference type="SUPFAM" id="SSF46565">
    <property type="entry name" value="Chaperone J-domain"/>
    <property type="match status" value="1"/>
</dbReference>
<dbReference type="SMART" id="SM00271">
    <property type="entry name" value="DnaJ"/>
    <property type="match status" value="1"/>
</dbReference>
<evidence type="ECO:0000256" key="1">
    <source>
        <dbReference type="ARBA" id="ARBA00023186"/>
    </source>
</evidence>
<dbReference type="Gene3D" id="1.10.287.110">
    <property type="entry name" value="DnaJ domain"/>
    <property type="match status" value="1"/>
</dbReference>
<dbReference type="PANTHER" id="PTHR43888">
    <property type="entry name" value="DNAJ-LIKE-2, ISOFORM A-RELATED"/>
    <property type="match status" value="1"/>
</dbReference>
<protein>
    <submittedName>
        <fullName evidence="5">DnaJ homolog subfamily A member 1-like</fullName>
    </submittedName>
</protein>
<dbReference type="InterPro" id="IPR036869">
    <property type="entry name" value="J_dom_sf"/>
</dbReference>
<dbReference type="AlphaFoldDB" id="A0A8M1MNS0"/>
<dbReference type="CDD" id="cd06257">
    <property type="entry name" value="DnaJ"/>
    <property type="match status" value="1"/>
</dbReference>
<dbReference type="InterPro" id="IPR044713">
    <property type="entry name" value="DNJA1/2-like"/>
</dbReference>
<dbReference type="PROSITE" id="PS50076">
    <property type="entry name" value="DNAJ_2"/>
    <property type="match status" value="1"/>
</dbReference>
<dbReference type="Gene3D" id="2.60.260.20">
    <property type="entry name" value="Urease metallochaperone UreE, N-terminal domain"/>
    <property type="match status" value="1"/>
</dbReference>